<dbReference type="AlphaFoldDB" id="Q2GAM7"/>
<organism evidence="4 5">
    <name type="scientific">Novosphingobium aromaticivorans (strain ATCC 700278 / DSM 12444 / CCUG 56034 / CIP 105152 / NBRC 16084 / F199)</name>
    <dbReference type="NCBI Taxonomy" id="279238"/>
    <lineage>
        <taxon>Bacteria</taxon>
        <taxon>Pseudomonadati</taxon>
        <taxon>Pseudomonadota</taxon>
        <taxon>Alphaproteobacteria</taxon>
        <taxon>Sphingomonadales</taxon>
        <taxon>Sphingomonadaceae</taxon>
        <taxon>Novosphingobium</taxon>
    </lineage>
</organism>
<keyword evidence="2" id="KW-0732">Signal</keyword>
<proteinExistence type="predicted"/>
<evidence type="ECO:0000313" key="4">
    <source>
        <dbReference type="EMBL" id="ABD25096.1"/>
    </source>
</evidence>
<accession>Q2GAM7</accession>
<dbReference type="eggNOG" id="COG4653">
    <property type="taxonomic scope" value="Bacteria"/>
</dbReference>
<gene>
    <name evidence="4" type="ordered locus">Saro_0649</name>
</gene>
<protein>
    <submittedName>
        <fullName evidence="4">Phage major capsid protein, HK97</fullName>
    </submittedName>
</protein>
<feature type="domain" description="Phage capsid-like C-terminal" evidence="3">
    <location>
        <begin position="186"/>
        <end position="459"/>
    </location>
</feature>
<evidence type="ECO:0000313" key="5">
    <source>
        <dbReference type="Proteomes" id="UP000009134"/>
    </source>
</evidence>
<sequence>MKKNLIAAALVVAVSLVLAPSAAFAATFAQQIHPSLDINGALAAIGMLAAVGSISEFGRKQAGEGEGELKQLAVDLKSATDQVKTFAEKADAEMKRLGTVTEETKKSADEALIKMNETTARIDAIEQKLARRGEEGEKRRAKTAGQEVTESEEFKAWLGGNRKNTFSMQVKAIISSLTTDADGSAGDLIVPQRQPGIIGLPQRRMTIRDLLTPGNTGSNAIQYVKETGFTNNAATVTETAGTAKPQSEIKFDIVTSSVTTIAHWVLATKQILDDVPQLRSYIDGRLRYGLEYVEEGQLLNGGGTGTDLNGIYTQATAFAAPITPTAAGMMTKIDIIRLAILQAALAELPANGIVMHPSDWADIELTKTDDGAYLFANPQGGSEARLWRLPVVETQAMTVDKFLTGAFQMGAQVFDREEANVEISTEDSDNFRKNLVTIRAEERLALAVYRPEAFIKGDFSDALAL</sequence>
<dbReference type="SUPFAM" id="SSF56563">
    <property type="entry name" value="Major capsid protein gp5"/>
    <property type="match status" value="1"/>
</dbReference>
<evidence type="ECO:0000256" key="2">
    <source>
        <dbReference type="SAM" id="SignalP"/>
    </source>
</evidence>
<dbReference type="STRING" id="279238.Saro_0649"/>
<name>Q2GAM7_NOVAD</name>
<dbReference type="InterPro" id="IPR024455">
    <property type="entry name" value="Phage_capsid"/>
</dbReference>
<comment type="subcellular location">
    <subcellularLocation>
        <location evidence="1">Virion</location>
    </subcellularLocation>
</comment>
<dbReference type="EMBL" id="CP000248">
    <property type="protein sequence ID" value="ABD25096.1"/>
    <property type="molecule type" value="Genomic_DNA"/>
</dbReference>
<dbReference type="InterPro" id="IPR054612">
    <property type="entry name" value="Phage_capsid-like_C"/>
</dbReference>
<keyword evidence="5" id="KW-1185">Reference proteome</keyword>
<reference evidence="5" key="1">
    <citation type="submission" date="2006-01" db="EMBL/GenBank/DDBJ databases">
        <title>Complete sequence of Novosphingobium aromaticivorans DSM 12444.</title>
        <authorList>
            <consortium name="US DOE Joint Genome Institute"/>
            <person name="Copeland A."/>
            <person name="Lucas S."/>
            <person name="Lapidus A."/>
            <person name="Barry K."/>
            <person name="Detter J.C."/>
            <person name="Glavina T."/>
            <person name="Hammon N."/>
            <person name="Israni S."/>
            <person name="Pitluck S."/>
            <person name="Chain P."/>
            <person name="Malfatti S."/>
            <person name="Shin M."/>
            <person name="Vergez L."/>
            <person name="Schmutz J."/>
            <person name="Larimer F."/>
            <person name="Land M."/>
            <person name="Kyrpides N."/>
            <person name="Ivanova N."/>
            <person name="Fredrickson J."/>
            <person name="Balkwill D."/>
            <person name="Romine M.F."/>
            <person name="Richardson P."/>
        </authorList>
    </citation>
    <scope>NUCLEOTIDE SEQUENCE [LARGE SCALE GENOMIC DNA]</scope>
    <source>
        <strain evidence="5">ATCC 700278 / DSM 12444 / CCUG 56034 / CIP 105152 / NBRC 16084 / F199</strain>
    </source>
</reference>
<dbReference type="NCBIfam" id="TIGR01554">
    <property type="entry name" value="major_cap_HK97"/>
    <property type="match status" value="1"/>
</dbReference>
<evidence type="ECO:0000256" key="1">
    <source>
        <dbReference type="ARBA" id="ARBA00004328"/>
    </source>
</evidence>
<dbReference type="Pfam" id="PF05065">
    <property type="entry name" value="Phage_capsid"/>
    <property type="match status" value="1"/>
</dbReference>
<evidence type="ECO:0000259" key="3">
    <source>
        <dbReference type="Pfam" id="PF05065"/>
    </source>
</evidence>
<dbReference type="RefSeq" id="WP_011444310.1">
    <property type="nucleotide sequence ID" value="NC_007794.1"/>
</dbReference>
<dbReference type="HOGENOM" id="CLU_051005_0_0_5"/>
<dbReference type="KEGG" id="nar:Saro_0649"/>
<dbReference type="Proteomes" id="UP000009134">
    <property type="component" value="Chromosome"/>
</dbReference>
<dbReference type="Gene3D" id="3.30.2320.10">
    <property type="entry name" value="hypothetical protein PF0899 domain"/>
    <property type="match status" value="1"/>
</dbReference>
<feature type="signal peptide" evidence="2">
    <location>
        <begin position="1"/>
        <end position="25"/>
    </location>
</feature>
<feature type="chain" id="PRO_5004208086" evidence="2">
    <location>
        <begin position="26"/>
        <end position="465"/>
    </location>
</feature>
<dbReference type="Gene3D" id="3.30.2400.10">
    <property type="entry name" value="Major capsid protein gp5"/>
    <property type="match status" value="1"/>
</dbReference>